<protein>
    <submittedName>
        <fullName evidence="2">Uncharacterized protein</fullName>
    </submittedName>
</protein>
<sequence>MRGGEGEGYFDDMGCATRICKYRKPRRRMREPLDYTTRLRGQIGPSTSKTASRERRPSPMSSTHLDRYDADNGCSRAATATVAAAVRRLGAIITQCIKHDGGDDDSLEDVYTVNAKPKRRRRRAHLNLIDSPNMVRPAKTPSTAPRTHKNDVEDSPSPSSNVLDSLSPRRRERRQTPIPPVPEDKESASVPARVRRRATVLHT</sequence>
<feature type="region of interest" description="Disordered" evidence="1">
    <location>
        <begin position="37"/>
        <end position="70"/>
    </location>
</feature>
<name>A0A8H6HWB6_9AGAR</name>
<dbReference type="EMBL" id="JACGCI010000038">
    <property type="protein sequence ID" value="KAF6753719.1"/>
    <property type="molecule type" value="Genomic_DNA"/>
</dbReference>
<comment type="caution">
    <text evidence="2">The sequence shown here is derived from an EMBL/GenBank/DDBJ whole genome shotgun (WGS) entry which is preliminary data.</text>
</comment>
<feature type="region of interest" description="Disordered" evidence="1">
    <location>
        <begin position="117"/>
        <end position="203"/>
    </location>
</feature>
<keyword evidence="3" id="KW-1185">Reference proteome</keyword>
<proteinExistence type="predicted"/>
<feature type="compositionally biased region" description="Basic residues" evidence="1">
    <location>
        <begin position="193"/>
        <end position="203"/>
    </location>
</feature>
<dbReference type="AlphaFoldDB" id="A0A8H6HWB6"/>
<accession>A0A8H6HWB6</accession>
<gene>
    <name evidence="2" type="ORF">DFP72DRAFT_402391</name>
</gene>
<evidence type="ECO:0000313" key="3">
    <source>
        <dbReference type="Proteomes" id="UP000521943"/>
    </source>
</evidence>
<reference evidence="2 3" key="1">
    <citation type="submission" date="2020-07" db="EMBL/GenBank/DDBJ databases">
        <title>Comparative genomics of pyrophilous fungi reveals a link between fire events and developmental genes.</title>
        <authorList>
            <consortium name="DOE Joint Genome Institute"/>
            <person name="Steindorff A.S."/>
            <person name="Carver A."/>
            <person name="Calhoun S."/>
            <person name="Stillman K."/>
            <person name="Liu H."/>
            <person name="Lipzen A."/>
            <person name="Pangilinan J."/>
            <person name="Labutti K."/>
            <person name="Bruns T.D."/>
            <person name="Grigoriev I.V."/>
        </authorList>
    </citation>
    <scope>NUCLEOTIDE SEQUENCE [LARGE SCALE GENOMIC DNA]</scope>
    <source>
        <strain evidence="2 3">CBS 144469</strain>
    </source>
</reference>
<evidence type="ECO:0000313" key="2">
    <source>
        <dbReference type="EMBL" id="KAF6753719.1"/>
    </source>
</evidence>
<dbReference type="Proteomes" id="UP000521943">
    <property type="component" value="Unassembled WGS sequence"/>
</dbReference>
<evidence type="ECO:0000256" key="1">
    <source>
        <dbReference type="SAM" id="MobiDB-lite"/>
    </source>
</evidence>
<organism evidence="2 3">
    <name type="scientific">Ephemerocybe angulata</name>
    <dbReference type="NCBI Taxonomy" id="980116"/>
    <lineage>
        <taxon>Eukaryota</taxon>
        <taxon>Fungi</taxon>
        <taxon>Dikarya</taxon>
        <taxon>Basidiomycota</taxon>
        <taxon>Agaricomycotina</taxon>
        <taxon>Agaricomycetes</taxon>
        <taxon>Agaricomycetidae</taxon>
        <taxon>Agaricales</taxon>
        <taxon>Agaricineae</taxon>
        <taxon>Psathyrellaceae</taxon>
        <taxon>Ephemerocybe</taxon>
    </lineage>
</organism>